<keyword evidence="2" id="KW-0540">Nuclease</keyword>
<evidence type="ECO:0000313" key="3">
    <source>
        <dbReference type="Proteomes" id="UP001596052"/>
    </source>
</evidence>
<accession>A0ABW0KPC9</accession>
<comment type="caution">
    <text evidence="2">The sequence shown here is derived from an EMBL/GenBank/DDBJ whole genome shotgun (WGS) entry which is preliminary data.</text>
</comment>
<feature type="domain" description="HNH nuclease" evidence="1">
    <location>
        <begin position="96"/>
        <end position="149"/>
    </location>
</feature>
<keyword evidence="2" id="KW-0255">Endonuclease</keyword>
<dbReference type="Pfam" id="PF13395">
    <property type="entry name" value="HNH_4"/>
    <property type="match status" value="1"/>
</dbReference>
<name>A0ABW0KPC9_9BACT</name>
<keyword evidence="3" id="KW-1185">Reference proteome</keyword>
<evidence type="ECO:0000259" key="1">
    <source>
        <dbReference type="SMART" id="SM00507"/>
    </source>
</evidence>
<protein>
    <submittedName>
        <fullName evidence="2">HNH endonuclease</fullName>
    </submittedName>
</protein>
<dbReference type="CDD" id="cd00085">
    <property type="entry name" value="HNHc"/>
    <property type="match status" value="1"/>
</dbReference>
<reference evidence="3" key="1">
    <citation type="journal article" date="2019" name="Int. J. Syst. Evol. Microbiol.">
        <title>The Global Catalogue of Microorganisms (GCM) 10K type strain sequencing project: providing services to taxonomists for standard genome sequencing and annotation.</title>
        <authorList>
            <consortium name="The Broad Institute Genomics Platform"/>
            <consortium name="The Broad Institute Genome Sequencing Center for Infectious Disease"/>
            <person name="Wu L."/>
            <person name="Ma J."/>
        </authorList>
    </citation>
    <scope>NUCLEOTIDE SEQUENCE [LARGE SCALE GENOMIC DNA]</scope>
    <source>
        <strain evidence="3">CGMCC 4.1469</strain>
    </source>
</reference>
<dbReference type="PANTHER" id="PTHR33877">
    <property type="entry name" value="SLL1193 PROTEIN"/>
    <property type="match status" value="1"/>
</dbReference>
<sequence length="201" mass="22668">MNETLTKTTVLVLNRHWQAIDSKTPVESFSMMAAGNATALDIHAAGDMRPVTWEEWLKLEVREGDNSIGTVHGPVRVPSVLVLARFDKVPKRRPKFCAKAIWERDGGMCQYTGRKLRPHEGNIDHIIPVSRGGLSNWENCVLADRRVNSRKGNKLPEEAGLKLLRRPAVPREVPVTHLIKNHHRVRDWEMFLAGGTGVFEV</sequence>
<evidence type="ECO:0000313" key="2">
    <source>
        <dbReference type="EMBL" id="MFC5454562.1"/>
    </source>
</evidence>
<dbReference type="Proteomes" id="UP001596052">
    <property type="component" value="Unassembled WGS sequence"/>
</dbReference>
<dbReference type="Gene3D" id="1.10.30.50">
    <property type="match status" value="1"/>
</dbReference>
<organism evidence="2 3">
    <name type="scientific">Prosthecobacter fluviatilis</name>
    <dbReference type="NCBI Taxonomy" id="445931"/>
    <lineage>
        <taxon>Bacteria</taxon>
        <taxon>Pseudomonadati</taxon>
        <taxon>Verrucomicrobiota</taxon>
        <taxon>Verrucomicrobiia</taxon>
        <taxon>Verrucomicrobiales</taxon>
        <taxon>Verrucomicrobiaceae</taxon>
        <taxon>Prosthecobacter</taxon>
    </lineage>
</organism>
<dbReference type="EMBL" id="JBHSMQ010000002">
    <property type="protein sequence ID" value="MFC5454562.1"/>
    <property type="molecule type" value="Genomic_DNA"/>
</dbReference>
<dbReference type="RefSeq" id="WP_377164764.1">
    <property type="nucleotide sequence ID" value="NZ_JBHSMQ010000002.1"/>
</dbReference>
<proteinExistence type="predicted"/>
<dbReference type="InterPro" id="IPR003615">
    <property type="entry name" value="HNH_nuc"/>
</dbReference>
<keyword evidence="2" id="KW-0378">Hydrolase</keyword>
<dbReference type="SMART" id="SM00507">
    <property type="entry name" value="HNHc"/>
    <property type="match status" value="1"/>
</dbReference>
<gene>
    <name evidence="2" type="ORF">ACFQDI_06860</name>
</gene>
<dbReference type="InterPro" id="IPR052892">
    <property type="entry name" value="NA-targeting_endonuclease"/>
</dbReference>
<dbReference type="PANTHER" id="PTHR33877:SF2">
    <property type="entry name" value="OS07G0170200 PROTEIN"/>
    <property type="match status" value="1"/>
</dbReference>
<dbReference type="GO" id="GO:0004519">
    <property type="term" value="F:endonuclease activity"/>
    <property type="evidence" value="ECO:0007669"/>
    <property type="project" value="UniProtKB-KW"/>
</dbReference>